<gene>
    <name evidence="3" type="ORF">A6A03_10905</name>
</gene>
<organism evidence="3 4">
    <name type="scientific">Chloroflexus islandicus</name>
    <dbReference type="NCBI Taxonomy" id="1707952"/>
    <lineage>
        <taxon>Bacteria</taxon>
        <taxon>Bacillati</taxon>
        <taxon>Chloroflexota</taxon>
        <taxon>Chloroflexia</taxon>
        <taxon>Chloroflexales</taxon>
        <taxon>Chloroflexineae</taxon>
        <taxon>Chloroflexaceae</taxon>
        <taxon>Chloroflexus</taxon>
    </lineage>
</organism>
<keyword evidence="4" id="KW-1185">Reference proteome</keyword>
<keyword evidence="1" id="KW-0808">Transferase</keyword>
<evidence type="ECO:0000313" key="3">
    <source>
        <dbReference type="EMBL" id="OAN47125.1"/>
    </source>
</evidence>
<dbReference type="Pfam" id="PF13581">
    <property type="entry name" value="HATPase_c_2"/>
    <property type="match status" value="1"/>
</dbReference>
<reference evidence="3 4" key="1">
    <citation type="submission" date="2016-04" db="EMBL/GenBank/DDBJ databases">
        <title>Chloroflexus islandicus sp. nov., a thermophilic filamentous anoxygenic phototrophic bacterium from geyser Strokkur (Iceland).</title>
        <authorList>
            <person name="Gaisin V.A."/>
            <person name="Kalashnikov A.M."/>
            <person name="Sukhacheva M.V."/>
            <person name="Grouzdev D.S."/>
            <person name="Ivanov T.M."/>
            <person name="Kuznetsov B."/>
            <person name="Gorlenko V.M."/>
        </authorList>
    </citation>
    <scope>NUCLEOTIDE SEQUENCE [LARGE SCALE GENOMIC DNA]</scope>
    <source>
        <strain evidence="4">isl-2</strain>
    </source>
</reference>
<keyword evidence="1" id="KW-0418">Kinase</keyword>
<dbReference type="InterPro" id="IPR036890">
    <property type="entry name" value="HATPase_C_sf"/>
</dbReference>
<dbReference type="InterPro" id="IPR003594">
    <property type="entry name" value="HATPase_dom"/>
</dbReference>
<dbReference type="Gene3D" id="3.30.565.10">
    <property type="entry name" value="Histidine kinase-like ATPase, C-terminal domain"/>
    <property type="match status" value="1"/>
</dbReference>
<dbReference type="GO" id="GO:0004674">
    <property type="term" value="F:protein serine/threonine kinase activity"/>
    <property type="evidence" value="ECO:0007669"/>
    <property type="project" value="UniProtKB-KW"/>
</dbReference>
<evidence type="ECO:0000313" key="4">
    <source>
        <dbReference type="Proteomes" id="UP000078287"/>
    </source>
</evidence>
<sequence>MQIILPSILGYEVVARDAVASLARRCGISPERVEDVKTALCEACTNAIEHGNRSDPQRKVQVLCTVDEQRLVIDVYDEGGLLPMLPHKPVQWTLEQRASLRGMGLMLIVTLTDEVSVVADPDDGTCMRLVFYRNLAEESVSAS</sequence>
<dbReference type="STRING" id="1707952.A6A03_10905"/>
<name>A0A178MG95_9CHLR</name>
<dbReference type="CDD" id="cd16936">
    <property type="entry name" value="HATPase_RsbW-like"/>
    <property type="match status" value="1"/>
</dbReference>
<dbReference type="Proteomes" id="UP000078287">
    <property type="component" value="Unassembled WGS sequence"/>
</dbReference>
<comment type="caution">
    <text evidence="3">The sequence shown here is derived from an EMBL/GenBank/DDBJ whole genome shotgun (WGS) entry which is preliminary data.</text>
</comment>
<dbReference type="SUPFAM" id="SSF55874">
    <property type="entry name" value="ATPase domain of HSP90 chaperone/DNA topoisomerase II/histidine kinase"/>
    <property type="match status" value="1"/>
</dbReference>
<evidence type="ECO:0000259" key="2">
    <source>
        <dbReference type="Pfam" id="PF13581"/>
    </source>
</evidence>
<dbReference type="PANTHER" id="PTHR35526">
    <property type="entry name" value="ANTI-SIGMA-F FACTOR RSBW-RELATED"/>
    <property type="match status" value="1"/>
</dbReference>
<proteinExistence type="predicted"/>
<evidence type="ECO:0000256" key="1">
    <source>
        <dbReference type="ARBA" id="ARBA00022527"/>
    </source>
</evidence>
<dbReference type="InterPro" id="IPR050267">
    <property type="entry name" value="Anti-sigma-factor_SerPK"/>
</dbReference>
<dbReference type="PANTHER" id="PTHR35526:SF3">
    <property type="entry name" value="ANTI-SIGMA-F FACTOR RSBW"/>
    <property type="match status" value="1"/>
</dbReference>
<protein>
    <submittedName>
        <fullName evidence="3">ATPase</fullName>
    </submittedName>
</protein>
<dbReference type="AlphaFoldDB" id="A0A178MG95"/>
<keyword evidence="1" id="KW-0723">Serine/threonine-protein kinase</keyword>
<dbReference type="EMBL" id="LWQS01000039">
    <property type="protein sequence ID" value="OAN47125.1"/>
    <property type="molecule type" value="Genomic_DNA"/>
</dbReference>
<dbReference type="OrthoDB" id="9798941at2"/>
<accession>A0A178MG95</accession>
<feature type="domain" description="Histidine kinase/HSP90-like ATPase" evidence="2">
    <location>
        <begin position="14"/>
        <end position="130"/>
    </location>
</feature>
<dbReference type="RefSeq" id="WP_066784858.1">
    <property type="nucleotide sequence ID" value="NZ_LWQS01000039.1"/>
</dbReference>